<evidence type="ECO:0000256" key="1">
    <source>
        <dbReference type="SAM" id="MobiDB-lite"/>
    </source>
</evidence>
<protein>
    <submittedName>
        <fullName evidence="2">Uncharacterized protein</fullName>
    </submittedName>
</protein>
<evidence type="ECO:0000313" key="2">
    <source>
        <dbReference type="EMBL" id="GGZ22659.1"/>
    </source>
</evidence>
<feature type="region of interest" description="Disordered" evidence="1">
    <location>
        <begin position="68"/>
        <end position="115"/>
    </location>
</feature>
<dbReference type="EMBL" id="BMVW01000010">
    <property type="protein sequence ID" value="GGZ22659.1"/>
    <property type="molecule type" value="Genomic_DNA"/>
</dbReference>
<proteinExistence type="predicted"/>
<name>A0A918PTG8_9ACTN</name>
<comment type="caution">
    <text evidence="2">The sequence shown here is derived from an EMBL/GenBank/DDBJ whole genome shotgun (WGS) entry which is preliminary data.</text>
</comment>
<evidence type="ECO:0000313" key="3">
    <source>
        <dbReference type="Proteomes" id="UP000622166"/>
    </source>
</evidence>
<reference evidence="2" key="1">
    <citation type="journal article" date="2014" name="Int. J. Syst. Evol. Microbiol.">
        <title>Complete genome sequence of Corynebacterium casei LMG S-19264T (=DSM 44701T), isolated from a smear-ripened cheese.</title>
        <authorList>
            <consortium name="US DOE Joint Genome Institute (JGI-PGF)"/>
            <person name="Walter F."/>
            <person name="Albersmeier A."/>
            <person name="Kalinowski J."/>
            <person name="Ruckert C."/>
        </authorList>
    </citation>
    <scope>NUCLEOTIDE SEQUENCE</scope>
    <source>
        <strain evidence="2">JCM 4815</strain>
    </source>
</reference>
<keyword evidence="3" id="KW-1185">Reference proteome</keyword>
<gene>
    <name evidence="2" type="ORF">GCM10010365_48620</name>
</gene>
<accession>A0A918PTG8</accession>
<sequence length="115" mass="12934">MLALTGTASLWKPRRLRFRRFSAAGQPITTGRIHFLRLARHGPWAVEITGVLDRLTLQPSFDWPAGPCPYEKRSQPGAVKLGVHPRRRSGPWPARPATDNEMGPTLSGPHHENRR</sequence>
<dbReference type="AlphaFoldDB" id="A0A918PTG8"/>
<reference evidence="2" key="2">
    <citation type="submission" date="2020-09" db="EMBL/GenBank/DDBJ databases">
        <authorList>
            <person name="Sun Q."/>
            <person name="Ohkuma M."/>
        </authorList>
    </citation>
    <scope>NUCLEOTIDE SEQUENCE</scope>
    <source>
        <strain evidence="2">JCM 4815</strain>
    </source>
</reference>
<organism evidence="2 3">
    <name type="scientific">Streptomyces poonensis</name>
    <dbReference type="NCBI Taxonomy" id="68255"/>
    <lineage>
        <taxon>Bacteria</taxon>
        <taxon>Bacillati</taxon>
        <taxon>Actinomycetota</taxon>
        <taxon>Actinomycetes</taxon>
        <taxon>Kitasatosporales</taxon>
        <taxon>Streptomycetaceae</taxon>
        <taxon>Streptomyces</taxon>
    </lineage>
</organism>
<dbReference type="Proteomes" id="UP000622166">
    <property type="component" value="Unassembled WGS sequence"/>
</dbReference>